<reference evidence="3 4" key="1">
    <citation type="submission" date="2019-04" db="EMBL/GenBank/DDBJ databases">
        <title>Draft genome sequence of Robertkochia marina CC-AMO-30D.</title>
        <authorList>
            <person name="Hameed A."/>
            <person name="Lin S.-Y."/>
            <person name="Shahina M."/>
            <person name="Lai W.-A."/>
            <person name="Young C.-C."/>
        </authorList>
    </citation>
    <scope>NUCLEOTIDE SEQUENCE [LARGE SCALE GENOMIC DNA]</scope>
    <source>
        <strain evidence="3 4">CC-AMO-30D</strain>
    </source>
</reference>
<sequence>MKIFYTFLFIVTLSFQSFAQTTEAKDKESIEQLINDTFNDIWSDLSTEAISKHHTEDFLLLEHGELWNNDTIARYLEQYKLRKTPRERENIIEIIETKIFGDRAWTAYHNRAVFTEDGKVVRKAYWLESATAIRTEEGWKLDMLHSTRVENDTE</sequence>
<evidence type="ECO:0000313" key="3">
    <source>
        <dbReference type="EMBL" id="THD65825.1"/>
    </source>
</evidence>
<accession>A0A4S3LXB7</accession>
<dbReference type="Pfam" id="PF14534">
    <property type="entry name" value="DUF4440"/>
    <property type="match status" value="1"/>
</dbReference>
<feature type="chain" id="PRO_5020361351" evidence="1">
    <location>
        <begin position="20"/>
        <end position="154"/>
    </location>
</feature>
<comment type="caution">
    <text evidence="3">The sequence shown here is derived from an EMBL/GenBank/DDBJ whole genome shotgun (WGS) entry which is preliminary data.</text>
</comment>
<feature type="signal peptide" evidence="1">
    <location>
        <begin position="1"/>
        <end position="19"/>
    </location>
</feature>
<evidence type="ECO:0000313" key="4">
    <source>
        <dbReference type="Proteomes" id="UP000305939"/>
    </source>
</evidence>
<dbReference type="RefSeq" id="WP_136337108.1">
    <property type="nucleotide sequence ID" value="NZ_QXMP01000016.1"/>
</dbReference>
<proteinExistence type="predicted"/>
<dbReference type="InterPro" id="IPR032710">
    <property type="entry name" value="NTF2-like_dom_sf"/>
</dbReference>
<gene>
    <name evidence="3" type="ORF">E7Z59_14685</name>
</gene>
<feature type="domain" description="DUF4440" evidence="2">
    <location>
        <begin position="37"/>
        <end position="141"/>
    </location>
</feature>
<dbReference type="Proteomes" id="UP000305939">
    <property type="component" value="Unassembled WGS sequence"/>
</dbReference>
<protein>
    <submittedName>
        <fullName evidence="3">DUF4440 domain-containing protein</fullName>
    </submittedName>
</protein>
<evidence type="ECO:0000256" key="1">
    <source>
        <dbReference type="SAM" id="SignalP"/>
    </source>
</evidence>
<keyword evidence="1" id="KW-0732">Signal</keyword>
<dbReference type="AlphaFoldDB" id="A0A4S3LXB7"/>
<name>A0A4S3LXB7_9FLAO</name>
<dbReference type="OrthoDB" id="1119147at2"/>
<dbReference type="Gene3D" id="3.10.450.50">
    <property type="match status" value="1"/>
</dbReference>
<evidence type="ECO:0000259" key="2">
    <source>
        <dbReference type="Pfam" id="PF14534"/>
    </source>
</evidence>
<dbReference type="SUPFAM" id="SSF54427">
    <property type="entry name" value="NTF2-like"/>
    <property type="match status" value="1"/>
</dbReference>
<dbReference type="InterPro" id="IPR027843">
    <property type="entry name" value="DUF4440"/>
</dbReference>
<keyword evidence="4" id="KW-1185">Reference proteome</keyword>
<dbReference type="EMBL" id="SSMC01000004">
    <property type="protein sequence ID" value="THD65825.1"/>
    <property type="molecule type" value="Genomic_DNA"/>
</dbReference>
<organism evidence="3 4">
    <name type="scientific">Robertkochia marina</name>
    <dbReference type="NCBI Taxonomy" id="1227945"/>
    <lineage>
        <taxon>Bacteria</taxon>
        <taxon>Pseudomonadati</taxon>
        <taxon>Bacteroidota</taxon>
        <taxon>Flavobacteriia</taxon>
        <taxon>Flavobacteriales</taxon>
        <taxon>Flavobacteriaceae</taxon>
        <taxon>Robertkochia</taxon>
    </lineage>
</organism>